<name>A0A815SQC3_ADIRI</name>
<evidence type="ECO:0000313" key="2">
    <source>
        <dbReference type="Proteomes" id="UP000663852"/>
    </source>
</evidence>
<reference evidence="1" key="1">
    <citation type="submission" date="2021-02" db="EMBL/GenBank/DDBJ databases">
        <authorList>
            <person name="Nowell W R."/>
        </authorList>
    </citation>
    <scope>NUCLEOTIDE SEQUENCE</scope>
</reference>
<evidence type="ECO:0008006" key="3">
    <source>
        <dbReference type="Google" id="ProtNLM"/>
    </source>
</evidence>
<dbReference type="Proteomes" id="UP000663852">
    <property type="component" value="Unassembled WGS sequence"/>
</dbReference>
<comment type="caution">
    <text evidence="1">The sequence shown here is derived from an EMBL/GenBank/DDBJ whole genome shotgun (WGS) entry which is preliminary data.</text>
</comment>
<dbReference type="EMBL" id="CAJNOJ010000597">
    <property type="protein sequence ID" value="CAF1493348.1"/>
    <property type="molecule type" value="Genomic_DNA"/>
</dbReference>
<feature type="non-terminal residue" evidence="1">
    <location>
        <position position="1"/>
    </location>
</feature>
<dbReference type="OrthoDB" id="10001000at2759"/>
<proteinExistence type="predicted"/>
<organism evidence="1 2">
    <name type="scientific">Adineta ricciae</name>
    <name type="common">Rotifer</name>
    <dbReference type="NCBI Taxonomy" id="249248"/>
    <lineage>
        <taxon>Eukaryota</taxon>
        <taxon>Metazoa</taxon>
        <taxon>Spiralia</taxon>
        <taxon>Gnathifera</taxon>
        <taxon>Rotifera</taxon>
        <taxon>Eurotatoria</taxon>
        <taxon>Bdelloidea</taxon>
        <taxon>Adinetida</taxon>
        <taxon>Adinetidae</taxon>
        <taxon>Adineta</taxon>
    </lineage>
</organism>
<evidence type="ECO:0000313" key="1">
    <source>
        <dbReference type="EMBL" id="CAF1493348.1"/>
    </source>
</evidence>
<accession>A0A815SQC3</accession>
<gene>
    <name evidence="1" type="ORF">EDS130_LOCUS42161</name>
</gene>
<dbReference type="AlphaFoldDB" id="A0A815SQC3"/>
<sequence length="962" mass="111098">WVKNEFPGKRYNASNRDRKQAHLQSFYSKSAEIFLRLCVNMQRFLDAMHVIFEMRKNQDLQFAQIVDRTFGTKAKFYIDKHLVFNKRSNGELISYVALETCHITANLFDNYLFKNILNLFNLDHSVSQTSMPSTQFRTLVEEKPSIEKRILQLPYQFFLRSDLKQPATNANGKRINAPFHHVDNNLLNNTITKLVDQRLLSTGYFISRPKAQQTRSFMKNPIPSEPLEKEEFIQHLESYKINADEYQNSLTRSELPVNCNLLPEAKQLLTTRAEHRDDCIKYGITLTNPECTHVLGIADLRKLSILVNVGSTHACDDMIPLNFENIPGDSNARNLFIEMPVAVTTDNECTSARNVALNSDHDLNVLSHCSEELLGNDLDMIQVEQVQVIQLIESKNKTHDVQSKDCNRGCEGLDCRSMQSIDRIGSEPAGTTSSHIHPPEIKSCVRAILQYPSIILTSSDIALATRHHTAMNRQRCIQSMLDKGLLKEDNYFVRKLSKSVKVTKGFAKKVPLVDDEQSRFNFIIALNEFGISWDLFKSFFDLTRNGFHTTTQLYLNQTAELLLDSDDYRSYVCYDKSMIFRPLENAIIEQDELEYGDNVTDLFRGYLLYSTDVDQLVTDYQKLTNHSIVFKKIEPMSKKCLVCSQNDGVLPVYQVSKTFLFNDNVLEQCIILYSHCKICKWSYYPNSQRNDVVRKQFIRKDQFLNADAFYFGGECVYSRRIFLSFTTALLTMRASFHGFVTYFNSIFTNKTTFSAKKLDEKNFQINWIIYSVLKLLFQWSNEEIIEIPYSLYDKDQANAFFDRHKCQLYSEFVKHWSNQTMHTTANCTARCNDILIVDGHKKTARTTCRFNNCYDNTIVELGPVLVGCPKSVFNTRTHPSVITFLDTIYFQMLLEVDSNSLCKKHFEIVADRGVCAMEFDASDDVTEETCNVKRNELSDNPTRSTTYGFFGFFLLVWNSCRV</sequence>
<protein>
    <recommendedName>
        <fullName evidence="3">CxC5 like cysteine cluster associated with KDZ domain-containing protein</fullName>
    </recommendedName>
</protein>